<sequence length="112" mass="12314">MKGGLVWNSKQYREAGHFYKLKNIALGQGSSGGIFTDSNGDAVGIISVVATNAPHSWIAPFRSTGFVSDEFKTPPYDLILGGIEGQRTSYKQQVETFNKNTWLKAKGWNNKS</sequence>
<proteinExistence type="predicted"/>
<comment type="caution">
    <text evidence="1">The sequence shown here is derived from an EMBL/GenBank/DDBJ whole genome shotgun (WGS) entry which is preliminary data.</text>
</comment>
<accession>A0A1A9QEE6</accession>
<dbReference type="Proteomes" id="UP000077623">
    <property type="component" value="Unassembled WGS sequence"/>
</dbReference>
<dbReference type="RefSeq" id="WP_187149738.1">
    <property type="nucleotide sequence ID" value="NZ_LWUJ01000010.1"/>
</dbReference>
<gene>
    <name evidence="1" type="ORF">A6V39_00370</name>
</gene>
<protein>
    <recommendedName>
        <fullName evidence="3">DUF31 domain-containing protein</fullName>
    </recommendedName>
</protein>
<evidence type="ECO:0000313" key="2">
    <source>
        <dbReference type="Proteomes" id="UP000077623"/>
    </source>
</evidence>
<evidence type="ECO:0008006" key="3">
    <source>
        <dbReference type="Google" id="ProtNLM"/>
    </source>
</evidence>
<keyword evidence="2" id="KW-1185">Reference proteome</keyword>
<reference evidence="2" key="1">
    <citation type="submission" date="2016-04" db="EMBL/GenBank/DDBJ databases">
        <authorList>
            <person name="Quiroz-Castaneda R.E."/>
            <person name="Martinez-Ocampo F."/>
        </authorList>
    </citation>
    <scope>NUCLEOTIDE SEQUENCE [LARGE SCALE GENOMIC DNA]</scope>
    <source>
        <strain evidence="2">INIFAP01</strain>
    </source>
</reference>
<dbReference type="STRING" id="432608.A6V39_00370"/>
<evidence type="ECO:0000313" key="1">
    <source>
        <dbReference type="EMBL" id="OAL10504.1"/>
    </source>
</evidence>
<dbReference type="EMBL" id="LWUJ01000010">
    <property type="protein sequence ID" value="OAL10504.1"/>
    <property type="molecule type" value="Genomic_DNA"/>
</dbReference>
<organism evidence="1 2">
    <name type="scientific">Candidatus Mycoplasma haematobovis</name>
    <dbReference type="NCBI Taxonomy" id="432608"/>
    <lineage>
        <taxon>Bacteria</taxon>
        <taxon>Bacillati</taxon>
        <taxon>Mycoplasmatota</taxon>
        <taxon>Mollicutes</taxon>
        <taxon>Mycoplasmataceae</taxon>
        <taxon>Mycoplasma</taxon>
    </lineage>
</organism>
<dbReference type="AlphaFoldDB" id="A0A1A9QEE6"/>
<name>A0A1A9QEE6_9MOLU</name>